<feature type="transmembrane region" description="Helical" evidence="6">
    <location>
        <begin position="412"/>
        <end position="432"/>
    </location>
</feature>
<sequence>MNNEMQNGAGTLKLPSNVGTMHRITSNTWKMAFIFAFISLVIDGVDIMLLSFSLTSLKAEFGLSTFQAGMLGSSSLAGMALGGISGGWACDKFGRVKTIAWSVVFFSIMTCILGFTQSYEQFLILRFIGAFGLGSLYMACNTLMAEYVPTKYRTTVLGTLQTGQTVGYIVATLMAGAIIPDHGWRMLFYVTIIPAAFALIFMRFVPEPKSWQEAKIEQLKRRELKLEPVQQHTAATQNAPSESIYKRIFGHTNHRKMFFLWMSTAAFLQFGYYGVNNWMPTYLETELSMNFKAMTGYMVGAYTAMILGKILAGYAADKFGRRITFVFGTVATAAFLPIIIFYNTPANIAYLLVTFGFLYGIPYGVNATYMAESFSTDVRGTAIGGAYNMGRLGAAIAPATIGMIAAGGSFTMAFIVMGAAYFIAGVIPGLFIRERQYDPQQASFSSDAEKEKLPRLSLDTHVADAAQKTNAKTATAK</sequence>
<comment type="caution">
    <text evidence="8">The sequence shown here is derived from an EMBL/GenBank/DDBJ whole genome shotgun (WGS) entry which is preliminary data.</text>
</comment>
<dbReference type="CDD" id="cd17371">
    <property type="entry name" value="MFS_MucK"/>
    <property type="match status" value="1"/>
</dbReference>
<dbReference type="AlphaFoldDB" id="A0A3A8GGU3"/>
<feature type="transmembrane region" description="Helical" evidence="6">
    <location>
        <begin position="123"/>
        <end position="144"/>
    </location>
</feature>
<feature type="transmembrane region" description="Helical" evidence="6">
    <location>
        <begin position="66"/>
        <end position="86"/>
    </location>
</feature>
<feature type="transmembrane region" description="Helical" evidence="6">
    <location>
        <begin position="98"/>
        <end position="117"/>
    </location>
</feature>
<evidence type="ECO:0000256" key="5">
    <source>
        <dbReference type="SAM" id="MobiDB-lite"/>
    </source>
</evidence>
<dbReference type="GO" id="GO:0005886">
    <property type="term" value="C:plasma membrane"/>
    <property type="evidence" value="ECO:0007669"/>
    <property type="project" value="TreeGrafter"/>
</dbReference>
<dbReference type="PANTHER" id="PTHR23508">
    <property type="entry name" value="CARBOXYLIC ACID TRANSPORTER PROTEIN HOMOLOG"/>
    <property type="match status" value="1"/>
</dbReference>
<dbReference type="InterPro" id="IPR011701">
    <property type="entry name" value="MFS"/>
</dbReference>
<dbReference type="PROSITE" id="PS50850">
    <property type="entry name" value="MFS"/>
    <property type="match status" value="1"/>
</dbReference>
<dbReference type="InterPro" id="IPR005829">
    <property type="entry name" value="Sugar_transporter_CS"/>
</dbReference>
<dbReference type="PROSITE" id="PS00216">
    <property type="entry name" value="SUGAR_TRANSPORT_1"/>
    <property type="match status" value="1"/>
</dbReference>
<dbReference type="RefSeq" id="WP_120367016.1">
    <property type="nucleotide sequence ID" value="NZ_RAXZ01000004.1"/>
</dbReference>
<feature type="transmembrane region" description="Helical" evidence="6">
    <location>
        <begin position="295"/>
        <end position="316"/>
    </location>
</feature>
<evidence type="ECO:0000256" key="1">
    <source>
        <dbReference type="ARBA" id="ARBA00004141"/>
    </source>
</evidence>
<dbReference type="Gene3D" id="1.20.1250.20">
    <property type="entry name" value="MFS general substrate transporter like domains"/>
    <property type="match status" value="1"/>
</dbReference>
<organism evidence="8 9">
    <name type="scientific">Acinetobacter cumulans</name>
    <dbReference type="NCBI Taxonomy" id="2136182"/>
    <lineage>
        <taxon>Bacteria</taxon>
        <taxon>Pseudomonadati</taxon>
        <taxon>Pseudomonadota</taxon>
        <taxon>Gammaproteobacteria</taxon>
        <taxon>Moraxellales</taxon>
        <taxon>Moraxellaceae</taxon>
        <taxon>Acinetobacter</taxon>
    </lineage>
</organism>
<feature type="transmembrane region" description="Helical" evidence="6">
    <location>
        <begin position="156"/>
        <end position="180"/>
    </location>
</feature>
<feature type="transmembrane region" description="Helical" evidence="6">
    <location>
        <begin position="31"/>
        <end position="54"/>
    </location>
</feature>
<evidence type="ECO:0000256" key="6">
    <source>
        <dbReference type="SAM" id="Phobius"/>
    </source>
</evidence>
<gene>
    <name evidence="8" type="ORF">D7V64_05010</name>
</gene>
<accession>A0A3A8GGU3</accession>
<evidence type="ECO:0000313" key="8">
    <source>
        <dbReference type="EMBL" id="RKG54304.1"/>
    </source>
</evidence>
<name>A0A3A8GGU3_9GAMM</name>
<feature type="transmembrane region" description="Helical" evidence="6">
    <location>
        <begin position="186"/>
        <end position="205"/>
    </location>
</feature>
<reference evidence="8 9" key="1">
    <citation type="submission" date="2018-09" db="EMBL/GenBank/DDBJ databases">
        <title>The draft genome of Acinetobacter spp. strains.</title>
        <authorList>
            <person name="Qin J."/>
            <person name="Feng Y."/>
            <person name="Zong Z."/>
        </authorList>
    </citation>
    <scope>NUCLEOTIDE SEQUENCE [LARGE SCALE GENOMIC DNA]</scope>
    <source>
        <strain evidence="8 9">WCHAc060002</strain>
    </source>
</reference>
<dbReference type="PANTHER" id="PTHR23508:SF10">
    <property type="entry name" value="CARBOXYLIC ACID TRANSPORTER PROTEIN HOMOLOG"/>
    <property type="match status" value="1"/>
</dbReference>
<keyword evidence="3 6" id="KW-1133">Transmembrane helix</keyword>
<keyword evidence="2 6" id="KW-0812">Transmembrane</keyword>
<dbReference type="SUPFAM" id="SSF103473">
    <property type="entry name" value="MFS general substrate transporter"/>
    <property type="match status" value="1"/>
</dbReference>
<evidence type="ECO:0000256" key="2">
    <source>
        <dbReference type="ARBA" id="ARBA00022692"/>
    </source>
</evidence>
<feature type="transmembrane region" description="Helical" evidence="6">
    <location>
        <begin position="386"/>
        <end position="406"/>
    </location>
</feature>
<feature type="region of interest" description="Disordered" evidence="5">
    <location>
        <begin position="442"/>
        <end position="477"/>
    </location>
</feature>
<dbReference type="GO" id="GO:0046943">
    <property type="term" value="F:carboxylic acid transmembrane transporter activity"/>
    <property type="evidence" value="ECO:0007669"/>
    <property type="project" value="TreeGrafter"/>
</dbReference>
<feature type="compositionally biased region" description="Low complexity" evidence="5">
    <location>
        <begin position="463"/>
        <end position="477"/>
    </location>
</feature>
<evidence type="ECO:0000256" key="3">
    <source>
        <dbReference type="ARBA" id="ARBA00022989"/>
    </source>
</evidence>
<proteinExistence type="predicted"/>
<evidence type="ECO:0000259" key="7">
    <source>
        <dbReference type="PROSITE" id="PS50850"/>
    </source>
</evidence>
<dbReference type="EMBL" id="RAXZ01000004">
    <property type="protein sequence ID" value="RKG54304.1"/>
    <property type="molecule type" value="Genomic_DNA"/>
</dbReference>
<protein>
    <submittedName>
        <fullName evidence="8">MFS transporter</fullName>
    </submittedName>
</protein>
<feature type="transmembrane region" description="Helical" evidence="6">
    <location>
        <begin position="348"/>
        <end position="365"/>
    </location>
</feature>
<dbReference type="InterPro" id="IPR020846">
    <property type="entry name" value="MFS_dom"/>
</dbReference>
<dbReference type="InterPro" id="IPR036259">
    <property type="entry name" value="MFS_trans_sf"/>
</dbReference>
<feature type="domain" description="Major facilitator superfamily (MFS) profile" evidence="7">
    <location>
        <begin position="32"/>
        <end position="436"/>
    </location>
</feature>
<feature type="transmembrane region" description="Helical" evidence="6">
    <location>
        <begin position="257"/>
        <end position="275"/>
    </location>
</feature>
<comment type="subcellular location">
    <subcellularLocation>
        <location evidence="1">Membrane</location>
        <topology evidence="1">Multi-pass membrane protein</topology>
    </subcellularLocation>
</comment>
<keyword evidence="4 6" id="KW-0472">Membrane</keyword>
<evidence type="ECO:0000256" key="4">
    <source>
        <dbReference type="ARBA" id="ARBA00023136"/>
    </source>
</evidence>
<evidence type="ECO:0000313" key="9">
    <source>
        <dbReference type="Proteomes" id="UP000281084"/>
    </source>
</evidence>
<dbReference type="Pfam" id="PF07690">
    <property type="entry name" value="MFS_1"/>
    <property type="match status" value="1"/>
</dbReference>
<feature type="transmembrane region" description="Helical" evidence="6">
    <location>
        <begin position="323"/>
        <end position="342"/>
    </location>
</feature>
<dbReference type="Proteomes" id="UP000281084">
    <property type="component" value="Unassembled WGS sequence"/>
</dbReference>